<keyword evidence="2" id="KW-1185">Reference proteome</keyword>
<protein>
    <submittedName>
        <fullName evidence="1">Uncharacterized protein</fullName>
    </submittedName>
</protein>
<proteinExistence type="predicted"/>
<comment type="caution">
    <text evidence="1">The sequence shown here is derived from an EMBL/GenBank/DDBJ whole genome shotgun (WGS) entry which is preliminary data.</text>
</comment>
<dbReference type="PANTHER" id="PTHR47326:SF1">
    <property type="entry name" value="HTH PSQ-TYPE DOMAIN-CONTAINING PROTEIN"/>
    <property type="match status" value="1"/>
</dbReference>
<name>A0ABQ9JU29_9CUCU</name>
<gene>
    <name evidence="1" type="ORF">NQ317_014780</name>
</gene>
<dbReference type="EMBL" id="JAPWTJ010000197">
    <property type="protein sequence ID" value="KAJ8981212.1"/>
    <property type="molecule type" value="Genomic_DNA"/>
</dbReference>
<sequence>MVGIGLIANMITYKNIFFNEILKDGYKGIEVRPTGWEAEALTYMPRAVSDLEIQPEPEKRARPHHMLQTEEEVLDIVEDDPSTSTREIARQVNVSQDKVWKTLRENQLYPFHNNFTPGPDYTI</sequence>
<organism evidence="1 2">
    <name type="scientific">Molorchus minor</name>
    <dbReference type="NCBI Taxonomy" id="1323400"/>
    <lineage>
        <taxon>Eukaryota</taxon>
        <taxon>Metazoa</taxon>
        <taxon>Ecdysozoa</taxon>
        <taxon>Arthropoda</taxon>
        <taxon>Hexapoda</taxon>
        <taxon>Insecta</taxon>
        <taxon>Pterygota</taxon>
        <taxon>Neoptera</taxon>
        <taxon>Endopterygota</taxon>
        <taxon>Coleoptera</taxon>
        <taxon>Polyphaga</taxon>
        <taxon>Cucujiformia</taxon>
        <taxon>Chrysomeloidea</taxon>
        <taxon>Cerambycidae</taxon>
        <taxon>Lamiinae</taxon>
        <taxon>Monochamini</taxon>
        <taxon>Molorchus</taxon>
    </lineage>
</organism>
<dbReference type="PANTHER" id="PTHR47326">
    <property type="entry name" value="TRANSPOSABLE ELEMENT TC3 TRANSPOSASE-LIKE PROTEIN"/>
    <property type="match status" value="1"/>
</dbReference>
<evidence type="ECO:0000313" key="1">
    <source>
        <dbReference type="EMBL" id="KAJ8981212.1"/>
    </source>
</evidence>
<dbReference type="Proteomes" id="UP001162164">
    <property type="component" value="Unassembled WGS sequence"/>
</dbReference>
<reference evidence="1" key="1">
    <citation type="journal article" date="2023" name="Insect Mol. Biol.">
        <title>Genome sequencing provides insights into the evolution of gene families encoding plant cell wall-degrading enzymes in longhorned beetles.</title>
        <authorList>
            <person name="Shin N.R."/>
            <person name="Okamura Y."/>
            <person name="Kirsch R."/>
            <person name="Pauchet Y."/>
        </authorList>
    </citation>
    <scope>NUCLEOTIDE SEQUENCE</scope>
    <source>
        <strain evidence="1">MMC_N1</strain>
    </source>
</reference>
<dbReference type="Pfam" id="PF13412">
    <property type="entry name" value="HTH_24"/>
    <property type="match status" value="1"/>
</dbReference>
<accession>A0ABQ9JU29</accession>
<evidence type="ECO:0000313" key="2">
    <source>
        <dbReference type="Proteomes" id="UP001162164"/>
    </source>
</evidence>